<dbReference type="NCBIfam" id="TIGR01444">
    <property type="entry name" value="fkbM_fam"/>
    <property type="match status" value="1"/>
</dbReference>
<dbReference type="eggNOG" id="ENOG502S7NC">
    <property type="taxonomic scope" value="Eukaryota"/>
</dbReference>
<proteinExistence type="predicted"/>
<reference evidence="3" key="1">
    <citation type="journal article" date="2013" name="Nature">
        <title>Pan genome of the phytoplankton Emiliania underpins its global distribution.</title>
        <authorList>
            <person name="Read B.A."/>
            <person name="Kegel J."/>
            <person name="Klute M.J."/>
            <person name="Kuo A."/>
            <person name="Lefebvre S.C."/>
            <person name="Maumus F."/>
            <person name="Mayer C."/>
            <person name="Miller J."/>
            <person name="Monier A."/>
            <person name="Salamov A."/>
            <person name="Young J."/>
            <person name="Aguilar M."/>
            <person name="Claverie J.M."/>
            <person name="Frickenhaus S."/>
            <person name="Gonzalez K."/>
            <person name="Herman E.K."/>
            <person name="Lin Y.C."/>
            <person name="Napier J."/>
            <person name="Ogata H."/>
            <person name="Sarno A.F."/>
            <person name="Shmutz J."/>
            <person name="Schroeder D."/>
            <person name="de Vargas C."/>
            <person name="Verret F."/>
            <person name="von Dassow P."/>
            <person name="Valentin K."/>
            <person name="Van de Peer Y."/>
            <person name="Wheeler G."/>
            <person name="Dacks J.B."/>
            <person name="Delwiche C.F."/>
            <person name="Dyhrman S.T."/>
            <person name="Glockner G."/>
            <person name="John U."/>
            <person name="Richards T."/>
            <person name="Worden A.Z."/>
            <person name="Zhang X."/>
            <person name="Grigoriev I.V."/>
            <person name="Allen A.E."/>
            <person name="Bidle K."/>
            <person name="Borodovsky M."/>
            <person name="Bowler C."/>
            <person name="Brownlee C."/>
            <person name="Cock J.M."/>
            <person name="Elias M."/>
            <person name="Gladyshev V.N."/>
            <person name="Groth M."/>
            <person name="Guda C."/>
            <person name="Hadaegh A."/>
            <person name="Iglesias-Rodriguez M.D."/>
            <person name="Jenkins J."/>
            <person name="Jones B.M."/>
            <person name="Lawson T."/>
            <person name="Leese F."/>
            <person name="Lindquist E."/>
            <person name="Lobanov A."/>
            <person name="Lomsadze A."/>
            <person name="Malik S.B."/>
            <person name="Marsh M.E."/>
            <person name="Mackinder L."/>
            <person name="Mock T."/>
            <person name="Mueller-Roeber B."/>
            <person name="Pagarete A."/>
            <person name="Parker M."/>
            <person name="Probert I."/>
            <person name="Quesneville H."/>
            <person name="Raines C."/>
            <person name="Rensing S.A."/>
            <person name="Riano-Pachon D.M."/>
            <person name="Richier S."/>
            <person name="Rokitta S."/>
            <person name="Shiraiwa Y."/>
            <person name="Soanes D.M."/>
            <person name="van der Giezen M."/>
            <person name="Wahlund T.M."/>
            <person name="Williams B."/>
            <person name="Wilson W."/>
            <person name="Wolfe G."/>
            <person name="Wurch L.L."/>
        </authorList>
    </citation>
    <scope>NUCLEOTIDE SEQUENCE</scope>
</reference>
<dbReference type="PANTHER" id="PTHR34203">
    <property type="entry name" value="METHYLTRANSFERASE, FKBM FAMILY PROTEIN"/>
    <property type="match status" value="1"/>
</dbReference>
<dbReference type="SUPFAM" id="SSF53335">
    <property type="entry name" value="S-adenosyl-L-methionine-dependent methyltransferases"/>
    <property type="match status" value="1"/>
</dbReference>
<organism evidence="2 3">
    <name type="scientific">Emiliania huxleyi (strain CCMP1516)</name>
    <dbReference type="NCBI Taxonomy" id="280463"/>
    <lineage>
        <taxon>Eukaryota</taxon>
        <taxon>Haptista</taxon>
        <taxon>Haptophyta</taxon>
        <taxon>Prymnesiophyceae</taxon>
        <taxon>Isochrysidales</taxon>
        <taxon>Noelaerhabdaceae</taxon>
        <taxon>Emiliania</taxon>
    </lineage>
</organism>
<sequence length="420" mass="46245">MPTGQPLEAIAVTALPAGVPRSIKVLRTQTDPQFYFAFDELDDDMTRMARHLIVEPTLTRTWHELTSECCRRHGTVIDVGANYGWYALYSLALGCHVSIFEPVPAFIEILRIGLLLNNGFAERATIYRNVVSSSPGEYTLPVPIPRPIGFPYLKKLGMTGMVGEHGVIKGYDVQRFRHYNVTARSVRIDDELRVSLSATRDVCMLKLDVEGYEPQALASARRLLSERCVLSVQLEMTRREADLARMAAAGGCSHRTQAAQSERNIAMLSDLYEMGYTLRVIGNAIIDSNYSLPAARRWKHLHTWRGLPRLVASGAPAHLPAIRCAYWQVLDFKSISTNLVSMTEGIRKEMRRVSSSSKALVATIASHVVHDGEPLLLTGVCVEGAEALDAAATAPMSSRALPSSAVRRAMPFAARIAAAL</sequence>
<dbReference type="InterPro" id="IPR029063">
    <property type="entry name" value="SAM-dependent_MTases_sf"/>
</dbReference>
<dbReference type="GeneID" id="17255604"/>
<dbReference type="KEGG" id="ehx:EMIHUDRAFT_96696"/>
<dbReference type="RefSeq" id="XP_005761849.1">
    <property type="nucleotide sequence ID" value="XM_005761792.1"/>
</dbReference>
<keyword evidence="3" id="KW-1185">Reference proteome</keyword>
<dbReference type="HOGENOM" id="CLU_654590_0_0_1"/>
<evidence type="ECO:0000313" key="2">
    <source>
        <dbReference type="EnsemblProtists" id="EOD09420"/>
    </source>
</evidence>
<dbReference type="AlphaFoldDB" id="A0A0D3IDT5"/>
<dbReference type="InterPro" id="IPR006342">
    <property type="entry name" value="FkbM_mtfrase"/>
</dbReference>
<dbReference type="Pfam" id="PF05050">
    <property type="entry name" value="Methyltransf_21"/>
    <property type="match status" value="1"/>
</dbReference>
<dbReference type="InterPro" id="IPR052514">
    <property type="entry name" value="SAM-dependent_MTase"/>
</dbReference>
<feature type="domain" description="Methyltransferase FkbM" evidence="1">
    <location>
        <begin position="78"/>
        <end position="240"/>
    </location>
</feature>
<dbReference type="EnsemblProtists" id="EOD09420">
    <property type="protein sequence ID" value="EOD09420"/>
    <property type="gene ID" value="EMIHUDRAFT_96696"/>
</dbReference>
<evidence type="ECO:0000313" key="3">
    <source>
        <dbReference type="Proteomes" id="UP000013827"/>
    </source>
</evidence>
<name>A0A0D3IDT5_EMIH1</name>
<dbReference type="Gene3D" id="3.40.50.150">
    <property type="entry name" value="Vaccinia Virus protein VP39"/>
    <property type="match status" value="1"/>
</dbReference>
<reference evidence="2" key="2">
    <citation type="submission" date="2024-10" db="UniProtKB">
        <authorList>
            <consortium name="EnsemblProtists"/>
        </authorList>
    </citation>
    <scope>IDENTIFICATION</scope>
</reference>
<dbReference type="PANTHER" id="PTHR34203:SF13">
    <property type="entry name" value="EXPRESSED PROTEIN"/>
    <property type="match status" value="1"/>
</dbReference>
<dbReference type="Proteomes" id="UP000013827">
    <property type="component" value="Unassembled WGS sequence"/>
</dbReference>
<dbReference type="PaxDb" id="2903-EOD09420"/>
<protein>
    <recommendedName>
        <fullName evidence="1">Methyltransferase FkbM domain-containing protein</fullName>
    </recommendedName>
</protein>
<accession>A0A0D3IDT5</accession>
<evidence type="ECO:0000259" key="1">
    <source>
        <dbReference type="Pfam" id="PF05050"/>
    </source>
</evidence>